<feature type="site" description="Transition state stabilizer" evidence="9">
    <location>
        <position position="213"/>
    </location>
</feature>
<dbReference type="FunFam" id="3.40.1160.10:FF:000004">
    <property type="entry name" value="Acetylglutamate kinase"/>
    <property type="match status" value="1"/>
</dbReference>
<dbReference type="InterPro" id="IPR037528">
    <property type="entry name" value="ArgB"/>
</dbReference>
<protein>
    <recommendedName>
        <fullName evidence="9">Acetylglutamate kinase</fullName>
        <ecNumber evidence="9">2.7.2.8</ecNumber>
    </recommendedName>
    <alternativeName>
        <fullName evidence="9">N-acetyl-L-glutamate 5-phosphotransferase</fullName>
    </alternativeName>
    <alternativeName>
        <fullName evidence="9">NAG kinase</fullName>
        <shortName evidence="9">NAGK</shortName>
    </alternativeName>
</protein>
<dbReference type="SUPFAM" id="SSF53633">
    <property type="entry name" value="Carbamate kinase-like"/>
    <property type="match status" value="1"/>
</dbReference>
<comment type="pathway">
    <text evidence="1 9">Amino-acid biosynthesis; L-arginine biosynthesis; N(2)-acetyl-L-ornithine from L-glutamate: step 2/4.</text>
</comment>
<evidence type="ECO:0000256" key="2">
    <source>
        <dbReference type="ARBA" id="ARBA00022571"/>
    </source>
</evidence>
<evidence type="ECO:0000256" key="8">
    <source>
        <dbReference type="ARBA" id="ARBA00048141"/>
    </source>
</evidence>
<comment type="subcellular location">
    <subcellularLocation>
        <location evidence="9">Cytoplasm</location>
    </subcellularLocation>
</comment>
<evidence type="ECO:0000256" key="9">
    <source>
        <dbReference type="HAMAP-Rule" id="MF_00082"/>
    </source>
</evidence>
<keyword evidence="2 9" id="KW-0055">Arginine biosynthesis</keyword>
<dbReference type="EC" id="2.7.2.8" evidence="9"/>
<comment type="function">
    <text evidence="9">Catalyzes the ATP-dependent phosphorylation of N-acetyl-L-glutamate.</text>
</comment>
<evidence type="ECO:0000256" key="4">
    <source>
        <dbReference type="ARBA" id="ARBA00022679"/>
    </source>
</evidence>
<dbReference type="GO" id="GO:0003991">
    <property type="term" value="F:acetylglutamate kinase activity"/>
    <property type="evidence" value="ECO:0007669"/>
    <property type="project" value="UniProtKB-UniRule"/>
</dbReference>
<dbReference type="PANTHER" id="PTHR23342:SF0">
    <property type="entry name" value="N-ACETYLGLUTAMATE SYNTHASE, MITOCHONDRIAL"/>
    <property type="match status" value="1"/>
</dbReference>
<keyword evidence="3 9" id="KW-0028">Amino-acid biosynthesis</keyword>
<evidence type="ECO:0000256" key="1">
    <source>
        <dbReference type="ARBA" id="ARBA00004828"/>
    </source>
</evidence>
<keyword evidence="9" id="KW-0963">Cytoplasm</keyword>
<dbReference type="EMBL" id="JACXSI010000066">
    <property type="protein sequence ID" value="MBD3110316.1"/>
    <property type="molecule type" value="Genomic_DNA"/>
</dbReference>
<dbReference type="NCBIfam" id="TIGR00761">
    <property type="entry name" value="argB"/>
    <property type="match status" value="1"/>
</dbReference>
<dbReference type="AlphaFoldDB" id="A0A927HD85"/>
<keyword evidence="4 9" id="KW-0808">Transferase</keyword>
<evidence type="ECO:0000259" key="10">
    <source>
        <dbReference type="Pfam" id="PF00696"/>
    </source>
</evidence>
<dbReference type="PANTHER" id="PTHR23342">
    <property type="entry name" value="N-ACETYLGLUTAMATE SYNTHASE"/>
    <property type="match status" value="1"/>
</dbReference>
<evidence type="ECO:0000313" key="12">
    <source>
        <dbReference type="Proteomes" id="UP000602076"/>
    </source>
</evidence>
<dbReference type="Gene3D" id="3.40.1160.10">
    <property type="entry name" value="Acetylglutamate kinase-like"/>
    <property type="match status" value="1"/>
</dbReference>
<comment type="similarity">
    <text evidence="9">Belongs to the acetylglutamate kinase family. ArgB subfamily.</text>
</comment>
<evidence type="ECO:0000256" key="5">
    <source>
        <dbReference type="ARBA" id="ARBA00022741"/>
    </source>
</evidence>
<name>A0A927HD85_9BACI</name>
<comment type="caution">
    <text evidence="11">The sequence shown here is derived from an EMBL/GenBank/DDBJ whole genome shotgun (WGS) entry which is preliminary data.</text>
</comment>
<gene>
    <name evidence="9 11" type="primary">argB</name>
    <name evidence="11" type="ORF">IEO70_18480</name>
</gene>
<feature type="site" description="Transition state stabilizer" evidence="9">
    <location>
        <position position="7"/>
    </location>
</feature>
<evidence type="ECO:0000313" key="11">
    <source>
        <dbReference type="EMBL" id="MBD3110316.1"/>
    </source>
</evidence>
<dbReference type="PIRSF" id="PIRSF000728">
    <property type="entry name" value="NAGK"/>
    <property type="match status" value="1"/>
</dbReference>
<feature type="binding site" evidence="9">
    <location>
        <position position="62"/>
    </location>
    <ligand>
        <name>substrate</name>
    </ligand>
</feature>
<dbReference type="GO" id="GO:0005524">
    <property type="term" value="F:ATP binding"/>
    <property type="evidence" value="ECO:0007669"/>
    <property type="project" value="UniProtKB-UniRule"/>
</dbReference>
<organism evidence="11 12">
    <name type="scientific">Peribacillus faecalis</name>
    <dbReference type="NCBI Taxonomy" id="2772559"/>
    <lineage>
        <taxon>Bacteria</taxon>
        <taxon>Bacillati</taxon>
        <taxon>Bacillota</taxon>
        <taxon>Bacilli</taxon>
        <taxon>Bacillales</taxon>
        <taxon>Bacillaceae</taxon>
        <taxon>Peribacillus</taxon>
    </lineage>
</organism>
<dbReference type="GO" id="GO:0042450">
    <property type="term" value="P:L-arginine biosynthetic process via ornithine"/>
    <property type="evidence" value="ECO:0007669"/>
    <property type="project" value="UniProtKB-UniRule"/>
</dbReference>
<dbReference type="Proteomes" id="UP000602076">
    <property type="component" value="Unassembled WGS sequence"/>
</dbReference>
<dbReference type="CDD" id="cd04238">
    <property type="entry name" value="AAK_NAGK-like"/>
    <property type="match status" value="1"/>
</dbReference>
<proteinExistence type="inferred from homology"/>
<dbReference type="InterPro" id="IPR036393">
    <property type="entry name" value="AceGlu_kinase-like_sf"/>
</dbReference>
<evidence type="ECO:0000256" key="6">
    <source>
        <dbReference type="ARBA" id="ARBA00022777"/>
    </source>
</evidence>
<feature type="domain" description="Aspartate/glutamate/uridylate kinase" evidence="10">
    <location>
        <begin position="2"/>
        <end position="232"/>
    </location>
</feature>
<feature type="binding site" evidence="9">
    <location>
        <position position="154"/>
    </location>
    <ligand>
        <name>substrate</name>
    </ligand>
</feature>
<dbReference type="GO" id="GO:0005737">
    <property type="term" value="C:cytoplasm"/>
    <property type="evidence" value="ECO:0007669"/>
    <property type="project" value="UniProtKB-SubCell"/>
</dbReference>
<keyword evidence="12" id="KW-1185">Reference proteome</keyword>
<dbReference type="Pfam" id="PF00696">
    <property type="entry name" value="AA_kinase"/>
    <property type="match status" value="1"/>
</dbReference>
<evidence type="ECO:0000256" key="7">
    <source>
        <dbReference type="ARBA" id="ARBA00022840"/>
    </source>
</evidence>
<dbReference type="HAMAP" id="MF_00082">
    <property type="entry name" value="ArgB"/>
    <property type="match status" value="1"/>
</dbReference>
<reference evidence="11" key="1">
    <citation type="submission" date="2020-09" db="EMBL/GenBank/DDBJ databases">
        <title>Bacillus faecalis sp. nov., a moderately halophilic bacterium isolated from cow faeces.</title>
        <authorList>
            <person name="Jiang L."/>
            <person name="Lee J."/>
        </authorList>
    </citation>
    <scope>NUCLEOTIDE SEQUENCE</scope>
    <source>
        <strain evidence="11">AGMB 02131</strain>
    </source>
</reference>
<dbReference type="RefSeq" id="WP_190999848.1">
    <property type="nucleotide sequence ID" value="NZ_JACXSI010000066.1"/>
</dbReference>
<comment type="catalytic activity">
    <reaction evidence="8 9">
        <text>N-acetyl-L-glutamate + ATP = N-acetyl-L-glutamyl 5-phosphate + ADP</text>
        <dbReference type="Rhea" id="RHEA:14629"/>
        <dbReference type="ChEBI" id="CHEBI:30616"/>
        <dbReference type="ChEBI" id="CHEBI:44337"/>
        <dbReference type="ChEBI" id="CHEBI:57936"/>
        <dbReference type="ChEBI" id="CHEBI:456216"/>
        <dbReference type="EC" id="2.7.2.8"/>
    </reaction>
</comment>
<dbReference type="InterPro" id="IPR001048">
    <property type="entry name" value="Asp/Glu/Uridylate_kinase"/>
</dbReference>
<keyword evidence="7 9" id="KW-0067">ATP-binding</keyword>
<sequence length="256" mass="27573">MKVLLIKLGGSIVHELEEPFFASIKYLQDEGFHVAFVHGGGPDIDEMLHKLQIEPSFHNGLRKTTKDVLSVVELVLSGKTNRHIVSLLKNHGLPAIGLHGNDAILEGDYIDQDTLGEVGEITSVNSELIQQVMSLGFIPVLTPLAVSKTGQTLNINADMAAGAVAKALNAESCVFVTDVKGVLNNGVLLEQMTAEAAEQLIEANVIYGGMIPKVKTALKTMETGIKHVRIVSGKDHFFKNGRWVGTSFLEKVGIGL</sequence>
<evidence type="ECO:0000256" key="3">
    <source>
        <dbReference type="ARBA" id="ARBA00022605"/>
    </source>
</evidence>
<keyword evidence="6 9" id="KW-0418">Kinase</keyword>
<accession>A0A927HD85</accession>
<dbReference type="InterPro" id="IPR004662">
    <property type="entry name" value="AcgluKinase_fam"/>
</dbReference>
<keyword evidence="5 9" id="KW-0547">Nucleotide-binding</keyword>
<feature type="binding site" evidence="9">
    <location>
        <begin position="40"/>
        <end position="41"/>
    </location>
    <ligand>
        <name>substrate</name>
    </ligand>
</feature>